<reference evidence="2 3" key="1">
    <citation type="submission" date="2019-02" db="EMBL/GenBank/DDBJ databases">
        <title>Deep-cultivation of Planctomycetes and their phenomic and genomic characterization uncovers novel biology.</title>
        <authorList>
            <person name="Wiegand S."/>
            <person name="Jogler M."/>
            <person name="Boedeker C."/>
            <person name="Pinto D."/>
            <person name="Vollmers J."/>
            <person name="Rivas-Marin E."/>
            <person name="Kohn T."/>
            <person name="Peeters S.H."/>
            <person name="Heuer A."/>
            <person name="Rast P."/>
            <person name="Oberbeckmann S."/>
            <person name="Bunk B."/>
            <person name="Jeske O."/>
            <person name="Meyerdierks A."/>
            <person name="Storesund J.E."/>
            <person name="Kallscheuer N."/>
            <person name="Luecker S."/>
            <person name="Lage O.M."/>
            <person name="Pohl T."/>
            <person name="Merkel B.J."/>
            <person name="Hornburger P."/>
            <person name="Mueller R.-W."/>
            <person name="Bruemmer F."/>
            <person name="Labrenz M."/>
            <person name="Spormann A.M."/>
            <person name="Op den Camp H."/>
            <person name="Overmann J."/>
            <person name="Amann R."/>
            <person name="Jetten M.S.M."/>
            <person name="Mascher T."/>
            <person name="Medema M.H."/>
            <person name="Devos D.P."/>
            <person name="Kaster A.-K."/>
            <person name="Ovreas L."/>
            <person name="Rohde M."/>
            <person name="Galperin M.Y."/>
            <person name="Jogler C."/>
        </authorList>
    </citation>
    <scope>NUCLEOTIDE SEQUENCE [LARGE SCALE GENOMIC DNA]</scope>
    <source>
        <strain evidence="2 3">HG15A2</strain>
    </source>
</reference>
<dbReference type="Proteomes" id="UP000319852">
    <property type="component" value="Chromosome"/>
</dbReference>
<accession>A0A517MXZ0</accession>
<sequence precursor="true">MRLKTWGTAALVLCLSVAGMAQAQQENNREYQMPGFVSDESLELASYNTYDGTDSGYCEAGGCNASCDSGCSSSGSGGMFDGLMDRQLQIIAGAEYIYARANFSQALSYVENNVADNIVTFNQYDFDYNSSYGFYGGIADCCCGGAIMFDFQRLQSDAVYGPVSDTANTNILVPYEVDPPAGGFVNGFASVDLKSYGASFEKTIPLGSPLCGSGGDCCDTCCGDDCCGDDCCGDDCCGDSCGCCGWCPAWDLTWNGGIRYAEVDWQRGSNAFQDTGTAIIAEDSYVTEMNFDGFGFRTGLQGRRYFGRKGKFSLFAQGDISVLLGDIDIRTSVVEGGATSVFQDSCTHIVPVTEVEMGGTYHIGCHASITAGYFFSAWHDLGMRDEYDFGLQMSHYDDANILGFDGFFARAEVAF</sequence>
<keyword evidence="1" id="KW-0732">Signal</keyword>
<evidence type="ECO:0000313" key="3">
    <source>
        <dbReference type="Proteomes" id="UP000319852"/>
    </source>
</evidence>
<organism evidence="2 3">
    <name type="scientific">Adhaeretor mobilis</name>
    <dbReference type="NCBI Taxonomy" id="1930276"/>
    <lineage>
        <taxon>Bacteria</taxon>
        <taxon>Pseudomonadati</taxon>
        <taxon>Planctomycetota</taxon>
        <taxon>Planctomycetia</taxon>
        <taxon>Pirellulales</taxon>
        <taxon>Lacipirellulaceae</taxon>
        <taxon>Adhaeretor</taxon>
    </lineage>
</organism>
<dbReference type="AlphaFoldDB" id="A0A517MXZ0"/>
<feature type="signal peptide" evidence="1">
    <location>
        <begin position="1"/>
        <end position="23"/>
    </location>
</feature>
<proteinExistence type="predicted"/>
<evidence type="ECO:0000256" key="1">
    <source>
        <dbReference type="SAM" id="SignalP"/>
    </source>
</evidence>
<feature type="chain" id="PRO_5022015021" evidence="1">
    <location>
        <begin position="24"/>
        <end position="415"/>
    </location>
</feature>
<keyword evidence="3" id="KW-1185">Reference proteome</keyword>
<dbReference type="Pfam" id="PF05150">
    <property type="entry name" value="Legionella_OMP"/>
    <property type="match status" value="1"/>
</dbReference>
<dbReference type="RefSeq" id="WP_145060919.1">
    <property type="nucleotide sequence ID" value="NZ_CP036263.1"/>
</dbReference>
<dbReference type="KEGG" id="amob:HG15A2_30780"/>
<evidence type="ECO:0000313" key="2">
    <source>
        <dbReference type="EMBL" id="QDS99748.1"/>
    </source>
</evidence>
<dbReference type="OrthoDB" id="248064at2"/>
<protein>
    <submittedName>
        <fullName evidence="2">Uncharacterized protein</fullName>
    </submittedName>
</protein>
<dbReference type="EMBL" id="CP036263">
    <property type="protein sequence ID" value="QDS99748.1"/>
    <property type="molecule type" value="Genomic_DNA"/>
</dbReference>
<dbReference type="InterPro" id="IPR007825">
    <property type="entry name" value="Major_OMP_Legionella"/>
</dbReference>
<name>A0A517MXZ0_9BACT</name>
<gene>
    <name evidence="2" type="ORF">HG15A2_30780</name>
</gene>